<dbReference type="GO" id="GO:0005730">
    <property type="term" value="C:nucleolus"/>
    <property type="evidence" value="ECO:0007669"/>
    <property type="project" value="TreeGrafter"/>
</dbReference>
<evidence type="ECO:0000256" key="1">
    <source>
        <dbReference type="SAM" id="MobiDB-lite"/>
    </source>
</evidence>
<feature type="domain" description="Nucleolar 27S pre-rRNA processing Urb2/Npa2 C-terminal" evidence="2">
    <location>
        <begin position="1357"/>
        <end position="1563"/>
    </location>
</feature>
<dbReference type="PANTHER" id="PTHR15682">
    <property type="entry name" value="UNHEALTHY RIBOSOME BIOGENESIS PROTEIN 2 HOMOLOG"/>
    <property type="match status" value="1"/>
</dbReference>
<evidence type="ECO:0000259" key="2">
    <source>
        <dbReference type="Pfam" id="PF10441"/>
    </source>
</evidence>
<sequence length="1564" mass="173409">MAIPYAGVHHKLKDADTPWETKVDLARFAWVSPRCILPNKEQVLMDWAANSLSNASKLSVPDLTVPRLWQFLGDALRSKQLKTMGSRAEALSLRPSLFPVILRCLRLKDVNVELVIGCCHSLVAHPSLGRIITGTLDHQVQFLSAVVSLLTEFLRTGHGSIPALLNSLVQRAFASFAVLQRQQPIPRKVFTIVYERLLGPLLMLNHTISSVDEPINESFNDTLKCIQDLVASGLFNRDFVEGHTKYLRSVPGQVVTEKRMEVRLLLECISSLWKNMAAKISTKEEANVSLSYVTGMPVVFRAFLSQKYPSDVTFAMFCKLCCIMGIMPAEEHDGKAMTGVDSQQTTSGGVADRVSGKMFSELEKSLSDKWTAGQPALGKLLKVLLEKRIYEVATDNMSGKTQFSWLHSLIGRLVNYADSSHPAWYVSLSTALDMNHLLLEDRLTSVLKEALCCSDQAILASTTQQERDIFLKKLLVTYTKLRQFDRVISAMMEVCRTLAAADAEVFVYPTQFTAGFSESVQLLPPGLTLDIWKQFLDEFLTNYLPEITQDAPTHPSPPPRKRSKPGNRRSEVNLTAITATFNLFLRSVRLVEGSLTVPLLKRVEELMSETKDGLLAPLLHFCKESQPSIDQVHATLLLCYVWGELHLLLGQHTNYHDRHTFSAVVGEALTFGDFSFVHTYGTSTAWSHVCRLFAEKEKIAVLQVSLAVQQARALLLYSEIGSDVAQQSLIAMATAACDKATESKPSSSRKSILMVLLENLPFLLPFLPTHQITTLASLLCQVLMTCVTDLRLAGSLQDQQRLLSNTHSDMNQDMELHRMCEEFVGSEFVMESRQLQIALVTSVLGQLSKVIGSLSVGPACTRILLALAEADVTITCDEGDTVTKKLREITLDCNKLLSSAKRGKPAYHGKPSIWRSLEDVLKVLCYLPLQHLLPNNKIRCMLGLLTTDCALTVASPKEAPGSPYLSAVLLCRQLQTGILKSIANKAEFLTGLDVWSILSSVTKSFIDSNKKKMSRKSVEEVDGILNDITEELLTCWLKRLRQLPNQETSFRDYSHMIKSKLEDLSRHLSHARNSQQVLSANIPLLTVATALLSSLIASRGSPGSPGSNWSYDLEQPIIKMLNGVLGCNRGASTCPRLLTCLANVGTVLMKFTLRTVRTDNLTSTVESGVEWDSAVKEDTMETSVVMAPDTKEMWTDVLNPVLQEICTCLGSAEESNLMICACLAFMQTSSLFIGQCCDAGTVGMATSEMWQALVSLMGTRDHLGKSIMDDIKSTLVVFIQTMDVVQFCSLLSDLLQDLSLKGELDADCCSHLRGPLVAWQLLPTSCAASEKGQGALGDVIPQVMLNLLEVLKTAVKDWSVGGTVAISVLQAVNSLTGQGKCLVSPDEAMHAQYFCLMVPFSMVTDAEFPLAFNTLCQVLRSLLIGYPRTVMSSLASYLACLQHLLKALMRRGQQRRDCADRLSDQDLYMCAENMERLLTQLASHKNEIKQLAVFLVSDYIAELEQGTLLPFFKKALVTGVYNLLDVCDERAVDYLNANLPRNLREIFKTFYSDFQKYYRYSGKI</sequence>
<proteinExistence type="predicted"/>
<dbReference type="InterPro" id="IPR052609">
    <property type="entry name" value="Ribosome_Biogenesis_Reg"/>
</dbReference>
<dbReference type="GO" id="GO:0042254">
    <property type="term" value="P:ribosome biogenesis"/>
    <property type="evidence" value="ECO:0007669"/>
    <property type="project" value="TreeGrafter"/>
</dbReference>
<accession>A0A8B7ZGU1</accession>
<dbReference type="InterPro" id="IPR018849">
    <property type="entry name" value="Urb2/Npa2_C"/>
</dbReference>
<dbReference type="Proteomes" id="UP000694845">
    <property type="component" value="Unplaced"/>
</dbReference>
<evidence type="ECO:0000313" key="3">
    <source>
        <dbReference type="Proteomes" id="UP000694845"/>
    </source>
</evidence>
<organism evidence="3 4">
    <name type="scientific">Acanthaster planci</name>
    <name type="common">Crown-of-thorns starfish</name>
    <dbReference type="NCBI Taxonomy" id="133434"/>
    <lineage>
        <taxon>Eukaryota</taxon>
        <taxon>Metazoa</taxon>
        <taxon>Echinodermata</taxon>
        <taxon>Eleutherozoa</taxon>
        <taxon>Asterozoa</taxon>
        <taxon>Asteroidea</taxon>
        <taxon>Valvatacea</taxon>
        <taxon>Valvatida</taxon>
        <taxon>Acanthasteridae</taxon>
        <taxon>Acanthaster</taxon>
    </lineage>
</organism>
<evidence type="ECO:0000313" key="4">
    <source>
        <dbReference type="RefSeq" id="XP_022104085.1"/>
    </source>
</evidence>
<dbReference type="PANTHER" id="PTHR15682:SF2">
    <property type="entry name" value="UNHEALTHY RIBOSOME BIOGENESIS PROTEIN 2 HOMOLOG"/>
    <property type="match status" value="1"/>
</dbReference>
<dbReference type="Pfam" id="PF10441">
    <property type="entry name" value="Urb2"/>
    <property type="match status" value="1"/>
</dbReference>
<dbReference type="KEGG" id="aplc:110986494"/>
<dbReference type="RefSeq" id="XP_022104085.1">
    <property type="nucleotide sequence ID" value="XM_022248393.1"/>
</dbReference>
<reference evidence="4" key="1">
    <citation type="submission" date="2025-08" db="UniProtKB">
        <authorList>
            <consortium name="RefSeq"/>
        </authorList>
    </citation>
    <scope>IDENTIFICATION</scope>
</reference>
<keyword evidence="3" id="KW-1185">Reference proteome</keyword>
<name>A0A8B7ZGU1_ACAPL</name>
<dbReference type="OrthoDB" id="160374at2759"/>
<protein>
    <submittedName>
        <fullName evidence="4">Unhealthy ribosome biogenesis protein 2 homolog isoform X1</fullName>
    </submittedName>
</protein>
<feature type="region of interest" description="Disordered" evidence="1">
    <location>
        <begin position="547"/>
        <end position="569"/>
    </location>
</feature>
<gene>
    <name evidence="4" type="primary">LOC110986494</name>
</gene>
<dbReference type="OMA" id="MNKLILH"/>
<dbReference type="GeneID" id="110986494"/>